<organism evidence="3 4">
    <name type="scientific">Xylanibacter caecicola</name>
    <dbReference type="NCBI Taxonomy" id="2736294"/>
    <lineage>
        <taxon>Bacteria</taxon>
        <taxon>Pseudomonadati</taxon>
        <taxon>Bacteroidota</taxon>
        <taxon>Bacteroidia</taxon>
        <taxon>Bacteroidales</taxon>
        <taxon>Prevotellaceae</taxon>
        <taxon>Xylanibacter</taxon>
    </lineage>
</organism>
<dbReference type="PANTHER" id="PTHR30535:SF34">
    <property type="entry name" value="MOLYBDATE-BINDING PROTEIN MOLA"/>
    <property type="match status" value="1"/>
</dbReference>
<dbReference type="InterPro" id="IPR002491">
    <property type="entry name" value="ABC_transptr_periplasmic_BD"/>
</dbReference>
<keyword evidence="4" id="KW-1185">Reference proteome</keyword>
<dbReference type="SUPFAM" id="SSF53807">
    <property type="entry name" value="Helical backbone' metal receptor"/>
    <property type="match status" value="1"/>
</dbReference>
<dbReference type="Gene3D" id="3.40.50.1980">
    <property type="entry name" value="Nitrogenase molybdenum iron protein domain"/>
    <property type="match status" value="2"/>
</dbReference>
<dbReference type="PROSITE" id="PS51257">
    <property type="entry name" value="PROKAR_LIPOPROTEIN"/>
    <property type="match status" value="1"/>
</dbReference>
<feature type="signal peptide" evidence="1">
    <location>
        <begin position="1"/>
        <end position="25"/>
    </location>
</feature>
<dbReference type="EMBL" id="JABKKJ010000011">
    <property type="protein sequence ID" value="NPE25380.1"/>
    <property type="molecule type" value="Genomic_DNA"/>
</dbReference>
<proteinExistence type="predicted"/>
<keyword evidence="1" id="KW-0732">Signal</keyword>
<dbReference type="RefSeq" id="WP_172344847.1">
    <property type="nucleotide sequence ID" value="NZ_CASYYZ010000049.1"/>
</dbReference>
<sequence>MRRVLKYIVVCATVLISSCSGKTTAGHEDAGDSMTMKYAEHIKIVKHRDYTTVTLTDPWNAGKTLHTYILVKKGTQHSGKLPQGTVIRIPLEKSVISTSVHSVLLLSLKRENSIAGVCDVPYIKNARISLAVKNGSIADCGSSMAPAIEKIIELHPDAILLSPFRNSGGYGKIDKLGIPVIEAADYMETTALGRAEWMKFYGLLWGAEERADSIFNAVEKEYMELKTLAKTSRVSNSILMDTKTGSVWYVPGGRSTIGQIIKDAEIAYPFADNDNSGSLQLSFEKVLESSSDAGIWMLRYAGDKPLALDALGKEYNGYRQFKAFKTGEVYGCNTLHSTFYEETPFHPERLLRDFVMIAHPDLGIKGDTKYFFKLK</sequence>
<accession>A0ABX2B564</accession>
<evidence type="ECO:0000259" key="2">
    <source>
        <dbReference type="PROSITE" id="PS50983"/>
    </source>
</evidence>
<gene>
    <name evidence="3" type="ORF">HPS54_07640</name>
</gene>
<dbReference type="Proteomes" id="UP000820977">
    <property type="component" value="Unassembled WGS sequence"/>
</dbReference>
<name>A0ABX2B564_9BACT</name>
<dbReference type="InterPro" id="IPR050902">
    <property type="entry name" value="ABC_Transporter_SBP"/>
</dbReference>
<feature type="chain" id="PRO_5045971864" evidence="1">
    <location>
        <begin position="26"/>
        <end position="375"/>
    </location>
</feature>
<dbReference type="PANTHER" id="PTHR30535">
    <property type="entry name" value="VITAMIN B12-BINDING PROTEIN"/>
    <property type="match status" value="1"/>
</dbReference>
<dbReference type="PROSITE" id="PS50983">
    <property type="entry name" value="FE_B12_PBP"/>
    <property type="match status" value="1"/>
</dbReference>
<feature type="domain" description="Fe/B12 periplasmic-binding" evidence="2">
    <location>
        <begin position="93"/>
        <end position="362"/>
    </location>
</feature>
<evidence type="ECO:0000313" key="4">
    <source>
        <dbReference type="Proteomes" id="UP000820977"/>
    </source>
</evidence>
<evidence type="ECO:0000256" key="1">
    <source>
        <dbReference type="SAM" id="SignalP"/>
    </source>
</evidence>
<comment type="caution">
    <text evidence="3">The sequence shown here is derived from an EMBL/GenBank/DDBJ whole genome shotgun (WGS) entry which is preliminary data.</text>
</comment>
<protein>
    <submittedName>
        <fullName evidence="3">ABC transporter substrate-binding protein</fullName>
    </submittedName>
</protein>
<evidence type="ECO:0000313" key="3">
    <source>
        <dbReference type="EMBL" id="NPE25380.1"/>
    </source>
</evidence>
<reference evidence="3 4" key="1">
    <citation type="submission" date="2020-05" db="EMBL/GenBank/DDBJ databases">
        <title>Distinct polysaccharide utilization as determinants for interspecies competition between intestinal Prevotella spp.</title>
        <authorList>
            <person name="Galvez E.J.C."/>
            <person name="Iljazovic A."/>
            <person name="Strowig T."/>
        </authorList>
    </citation>
    <scope>NUCLEOTIDE SEQUENCE [LARGE SCALE GENOMIC DNA]</scope>
    <source>
        <strain evidence="3 4">PCHR</strain>
    </source>
</reference>
<dbReference type="Pfam" id="PF01497">
    <property type="entry name" value="Peripla_BP_2"/>
    <property type="match status" value="1"/>
</dbReference>